<organism evidence="2 3">
    <name type="scientific">Allorhodopirellula solitaria</name>
    <dbReference type="NCBI Taxonomy" id="2527987"/>
    <lineage>
        <taxon>Bacteria</taxon>
        <taxon>Pseudomonadati</taxon>
        <taxon>Planctomycetota</taxon>
        <taxon>Planctomycetia</taxon>
        <taxon>Pirellulales</taxon>
        <taxon>Pirellulaceae</taxon>
        <taxon>Allorhodopirellula</taxon>
    </lineage>
</organism>
<feature type="region of interest" description="Disordered" evidence="1">
    <location>
        <begin position="57"/>
        <end position="80"/>
    </location>
</feature>
<evidence type="ECO:0000313" key="3">
    <source>
        <dbReference type="Proteomes" id="UP000318053"/>
    </source>
</evidence>
<name>A0A5C5X356_9BACT</name>
<reference evidence="2 3" key="1">
    <citation type="submission" date="2019-02" db="EMBL/GenBank/DDBJ databases">
        <title>Deep-cultivation of Planctomycetes and their phenomic and genomic characterization uncovers novel biology.</title>
        <authorList>
            <person name="Wiegand S."/>
            <person name="Jogler M."/>
            <person name="Boedeker C."/>
            <person name="Pinto D."/>
            <person name="Vollmers J."/>
            <person name="Rivas-Marin E."/>
            <person name="Kohn T."/>
            <person name="Peeters S.H."/>
            <person name="Heuer A."/>
            <person name="Rast P."/>
            <person name="Oberbeckmann S."/>
            <person name="Bunk B."/>
            <person name="Jeske O."/>
            <person name="Meyerdierks A."/>
            <person name="Storesund J.E."/>
            <person name="Kallscheuer N."/>
            <person name="Luecker S."/>
            <person name="Lage O.M."/>
            <person name="Pohl T."/>
            <person name="Merkel B.J."/>
            <person name="Hornburger P."/>
            <person name="Mueller R.-W."/>
            <person name="Bruemmer F."/>
            <person name="Labrenz M."/>
            <person name="Spormann A.M."/>
            <person name="Op Den Camp H."/>
            <person name="Overmann J."/>
            <person name="Amann R."/>
            <person name="Jetten M.S.M."/>
            <person name="Mascher T."/>
            <person name="Medema M.H."/>
            <person name="Devos D.P."/>
            <person name="Kaster A.-K."/>
            <person name="Ovreas L."/>
            <person name="Rohde M."/>
            <person name="Galperin M.Y."/>
            <person name="Jogler C."/>
        </authorList>
    </citation>
    <scope>NUCLEOTIDE SEQUENCE [LARGE SCALE GENOMIC DNA]</scope>
    <source>
        <strain evidence="2 3">CA85</strain>
    </source>
</reference>
<dbReference type="AlphaFoldDB" id="A0A5C5X356"/>
<comment type="caution">
    <text evidence="2">The sequence shown here is derived from an EMBL/GenBank/DDBJ whole genome shotgun (WGS) entry which is preliminary data.</text>
</comment>
<keyword evidence="3" id="KW-1185">Reference proteome</keyword>
<feature type="region of interest" description="Disordered" evidence="1">
    <location>
        <begin position="1"/>
        <end position="20"/>
    </location>
</feature>
<protein>
    <submittedName>
        <fullName evidence="2">Uncharacterized protein</fullName>
    </submittedName>
</protein>
<accession>A0A5C5X356</accession>
<dbReference type="EMBL" id="SJPK01000012">
    <property type="protein sequence ID" value="TWT56613.1"/>
    <property type="molecule type" value="Genomic_DNA"/>
</dbReference>
<gene>
    <name evidence="2" type="ORF">CA85_41470</name>
</gene>
<proteinExistence type="predicted"/>
<sequence length="93" mass="10640">MTQTRSRYLGGKREREEASGLGQVKIRVGCRRQGNELSVTHKFAHAEGVLENSRWFEHKRTPPDTTRNARANPEWGGRSFMTRSATHFGVDVR</sequence>
<dbReference type="Proteomes" id="UP000318053">
    <property type="component" value="Unassembled WGS sequence"/>
</dbReference>
<evidence type="ECO:0000313" key="2">
    <source>
        <dbReference type="EMBL" id="TWT56613.1"/>
    </source>
</evidence>
<evidence type="ECO:0000256" key="1">
    <source>
        <dbReference type="SAM" id="MobiDB-lite"/>
    </source>
</evidence>